<evidence type="ECO:0000256" key="1">
    <source>
        <dbReference type="SAM" id="MobiDB-lite"/>
    </source>
</evidence>
<dbReference type="PANTHER" id="PTHR33974:SF2">
    <property type="entry name" value="VASCULAR-RELATED UNKNOWN PROTEIN 1"/>
    <property type="match status" value="1"/>
</dbReference>
<keyword evidence="3" id="KW-1185">Reference proteome</keyword>
<evidence type="ECO:0000313" key="3">
    <source>
        <dbReference type="Proteomes" id="UP001345219"/>
    </source>
</evidence>
<comment type="caution">
    <text evidence="2">The sequence shown here is derived from an EMBL/GenBank/DDBJ whole genome shotgun (WGS) entry which is preliminary data.</text>
</comment>
<accession>A0AAN7JH70</accession>
<dbReference type="EMBL" id="JAXIOK010000022">
    <property type="protein sequence ID" value="KAK4743634.1"/>
    <property type="molecule type" value="Genomic_DNA"/>
</dbReference>
<evidence type="ECO:0000313" key="2">
    <source>
        <dbReference type="EMBL" id="KAK4743634.1"/>
    </source>
</evidence>
<sequence length="151" mass="16787">MEASPTCSTLINCSTKGPCISSQETILKDHHHDAEEESGWTTYLEDFSRYRSLTSGLEHHSSFTSPSLSLGSSSLVSDAASRYHDLPIPPLNGLGYNQETSTKKLSLIKNNRRPKKIKEREDPLEDTASSPVSIPTLGLMQDMHNLMHQFL</sequence>
<dbReference type="PANTHER" id="PTHR33974">
    <property type="entry name" value="VASCULAR-RELATED UNKNOWN PROTEIN 1-RELATED"/>
    <property type="match status" value="1"/>
</dbReference>
<dbReference type="GO" id="GO:0010089">
    <property type="term" value="P:xylem development"/>
    <property type="evidence" value="ECO:0007669"/>
    <property type="project" value="InterPro"/>
</dbReference>
<feature type="region of interest" description="Disordered" evidence="1">
    <location>
        <begin position="110"/>
        <end position="133"/>
    </location>
</feature>
<dbReference type="Proteomes" id="UP001345219">
    <property type="component" value="Chromosome 9"/>
</dbReference>
<organism evidence="2 3">
    <name type="scientific">Trapa incisa</name>
    <dbReference type="NCBI Taxonomy" id="236973"/>
    <lineage>
        <taxon>Eukaryota</taxon>
        <taxon>Viridiplantae</taxon>
        <taxon>Streptophyta</taxon>
        <taxon>Embryophyta</taxon>
        <taxon>Tracheophyta</taxon>
        <taxon>Spermatophyta</taxon>
        <taxon>Magnoliopsida</taxon>
        <taxon>eudicotyledons</taxon>
        <taxon>Gunneridae</taxon>
        <taxon>Pentapetalae</taxon>
        <taxon>rosids</taxon>
        <taxon>malvids</taxon>
        <taxon>Myrtales</taxon>
        <taxon>Lythraceae</taxon>
        <taxon>Trapa</taxon>
    </lineage>
</organism>
<dbReference type="InterPro" id="IPR039280">
    <property type="entry name" value="VUP"/>
</dbReference>
<dbReference type="AlphaFoldDB" id="A0AAN7JH70"/>
<name>A0AAN7JH70_9MYRT</name>
<proteinExistence type="predicted"/>
<reference evidence="2 3" key="1">
    <citation type="journal article" date="2023" name="Hortic Res">
        <title>Pangenome of water caltrop reveals structural variations and asymmetric subgenome divergence after allopolyploidization.</title>
        <authorList>
            <person name="Zhang X."/>
            <person name="Chen Y."/>
            <person name="Wang L."/>
            <person name="Yuan Y."/>
            <person name="Fang M."/>
            <person name="Shi L."/>
            <person name="Lu R."/>
            <person name="Comes H.P."/>
            <person name="Ma Y."/>
            <person name="Chen Y."/>
            <person name="Huang G."/>
            <person name="Zhou Y."/>
            <person name="Zheng Z."/>
            <person name="Qiu Y."/>
        </authorList>
    </citation>
    <scope>NUCLEOTIDE SEQUENCE [LARGE SCALE GENOMIC DNA]</scope>
    <source>
        <tissue evidence="2">Roots</tissue>
    </source>
</reference>
<protein>
    <submittedName>
        <fullName evidence="2">Uncharacterized protein</fullName>
    </submittedName>
</protein>
<gene>
    <name evidence="2" type="ORF">SAY87_009946</name>
</gene>